<dbReference type="PANTHER" id="PTHR43792">
    <property type="entry name" value="GNAT FAMILY, PUTATIVE (AFU_ORTHOLOGUE AFUA_3G00765)-RELATED-RELATED"/>
    <property type="match status" value="1"/>
</dbReference>
<dbReference type="InterPro" id="IPR051531">
    <property type="entry name" value="N-acetyltransferase"/>
</dbReference>
<evidence type="ECO:0000313" key="6">
    <source>
        <dbReference type="Proteomes" id="UP000029994"/>
    </source>
</evidence>
<dbReference type="InterPro" id="IPR000182">
    <property type="entry name" value="GNAT_dom"/>
</dbReference>
<dbReference type="GeneID" id="43682936"/>
<dbReference type="STRING" id="29495.EA26_06960"/>
<dbReference type="EMBL" id="JMCG01000001">
    <property type="protein sequence ID" value="KGK11055.1"/>
    <property type="molecule type" value="Genomic_DNA"/>
</dbReference>
<keyword evidence="2" id="KW-0012">Acyltransferase</keyword>
<evidence type="ECO:0000259" key="4">
    <source>
        <dbReference type="PROSITE" id="PS51186"/>
    </source>
</evidence>
<dbReference type="Gene3D" id="3.40.630.30">
    <property type="match status" value="1"/>
</dbReference>
<accession>A0A099LSH4</accession>
<dbReference type="NCBIfam" id="NF008072">
    <property type="entry name" value="PRK10809.1"/>
    <property type="match status" value="1"/>
</dbReference>
<keyword evidence="6" id="KW-1185">Reference proteome</keyword>
<dbReference type="AlphaFoldDB" id="A0A099LSH4"/>
<dbReference type="GO" id="GO:0005737">
    <property type="term" value="C:cytoplasm"/>
    <property type="evidence" value="ECO:0007669"/>
    <property type="project" value="TreeGrafter"/>
</dbReference>
<evidence type="ECO:0000256" key="2">
    <source>
        <dbReference type="ARBA" id="ARBA00023315"/>
    </source>
</evidence>
<proteinExistence type="inferred from homology"/>
<gene>
    <name evidence="5" type="ORF">EA26_06960</name>
</gene>
<dbReference type="Pfam" id="PF13302">
    <property type="entry name" value="Acetyltransf_3"/>
    <property type="match status" value="1"/>
</dbReference>
<name>A0A099LSH4_9VIBR</name>
<evidence type="ECO:0000256" key="1">
    <source>
        <dbReference type="ARBA" id="ARBA00022679"/>
    </source>
</evidence>
<dbReference type="PANTHER" id="PTHR43792:SF8">
    <property type="entry name" value="[RIBOSOMAL PROTEIN US5]-ALANINE N-ACETYLTRANSFERASE"/>
    <property type="match status" value="1"/>
</dbReference>
<reference evidence="5 6" key="1">
    <citation type="submission" date="2014-04" db="EMBL/GenBank/DDBJ databases">
        <title>Genome sequencing of Vibrio navarrensis strains.</title>
        <authorList>
            <person name="Gladney L.M."/>
            <person name="Katz L.S."/>
            <person name="Marino-Ramirez L."/>
            <person name="Jordan I.K."/>
        </authorList>
    </citation>
    <scope>NUCLEOTIDE SEQUENCE [LARGE SCALE GENOMIC DNA]</scope>
    <source>
        <strain evidence="5 6">ATCC 51183</strain>
    </source>
</reference>
<organism evidence="5 6">
    <name type="scientific">Vibrio navarrensis</name>
    <dbReference type="NCBI Taxonomy" id="29495"/>
    <lineage>
        <taxon>Bacteria</taxon>
        <taxon>Pseudomonadati</taxon>
        <taxon>Pseudomonadota</taxon>
        <taxon>Gammaproteobacteria</taxon>
        <taxon>Vibrionales</taxon>
        <taxon>Vibrionaceae</taxon>
        <taxon>Vibrio</taxon>
    </lineage>
</organism>
<dbReference type="eggNOG" id="COG1670">
    <property type="taxonomic scope" value="Bacteria"/>
</dbReference>
<dbReference type="SUPFAM" id="SSF55729">
    <property type="entry name" value="Acyl-CoA N-acyltransferases (Nat)"/>
    <property type="match status" value="1"/>
</dbReference>
<dbReference type="PROSITE" id="PS51186">
    <property type="entry name" value="GNAT"/>
    <property type="match status" value="1"/>
</dbReference>
<protein>
    <submittedName>
        <fullName evidence="5">Ribosomal-protein-alanine acetyltransferase</fullName>
    </submittedName>
</protein>
<feature type="domain" description="N-acetyltransferase" evidence="4">
    <location>
        <begin position="15"/>
        <end position="185"/>
    </location>
</feature>
<sequence>MEESQLGLHKTEQEFTLRTATIADAQMITHYFQNNRAFLKPWEPVREEEFFTVEGWTKKLIKLEELHRMNLGFYCLLIDAETQQMLGTISFSNVSRFPFHACSVGYSLAESAQGKGYMRRGLKLACEYMFKIQNMHRIQAAYMPHNQRSEAVLKALGFVREGYAQDYLLIDGKWRDHVLMSLTHQDWSPRS</sequence>
<dbReference type="RefSeq" id="WP_039428838.1">
    <property type="nucleotide sequence ID" value="NZ_CP061845.1"/>
</dbReference>
<dbReference type="InterPro" id="IPR016181">
    <property type="entry name" value="Acyl_CoA_acyltransferase"/>
</dbReference>
<evidence type="ECO:0000313" key="5">
    <source>
        <dbReference type="EMBL" id="KGK11055.1"/>
    </source>
</evidence>
<dbReference type="GO" id="GO:0008999">
    <property type="term" value="F:protein-N-terminal-alanine acetyltransferase activity"/>
    <property type="evidence" value="ECO:0007669"/>
    <property type="project" value="TreeGrafter"/>
</dbReference>
<keyword evidence="1 5" id="KW-0808">Transferase</keyword>
<comment type="similarity">
    <text evidence="3">Belongs to the acetyltransferase family. RimJ subfamily.</text>
</comment>
<comment type="caution">
    <text evidence="5">The sequence shown here is derived from an EMBL/GenBank/DDBJ whole genome shotgun (WGS) entry which is preliminary data.</text>
</comment>
<evidence type="ECO:0000256" key="3">
    <source>
        <dbReference type="ARBA" id="ARBA00038502"/>
    </source>
</evidence>
<dbReference type="Proteomes" id="UP000029994">
    <property type="component" value="Unassembled WGS sequence"/>
</dbReference>